<feature type="chain" id="PRO_5010314447" evidence="1">
    <location>
        <begin position="19"/>
        <end position="298"/>
    </location>
</feature>
<dbReference type="SUPFAM" id="SSF159501">
    <property type="entry name" value="EreA/ChaN-like"/>
    <property type="match status" value="1"/>
</dbReference>
<dbReference type="CDD" id="cd14727">
    <property type="entry name" value="ChanN-like"/>
    <property type="match status" value="1"/>
</dbReference>
<feature type="signal peptide" evidence="1">
    <location>
        <begin position="1"/>
        <end position="18"/>
    </location>
</feature>
<dbReference type="Proteomes" id="UP000182894">
    <property type="component" value="Unassembled WGS sequence"/>
</dbReference>
<dbReference type="InterPro" id="IPR016773">
    <property type="entry name" value="Fe3_uptake_reg_CjrA_prd"/>
</dbReference>
<dbReference type="STRING" id="89065.SAMN05216605_13022"/>
<dbReference type="PIRSF" id="PIRSF020419">
    <property type="entry name" value="Fe_uptake_reg_CjrA_prd"/>
    <property type="match status" value="1"/>
</dbReference>
<dbReference type="EMBL" id="FNCO01000030">
    <property type="protein sequence ID" value="SDJ44517.1"/>
    <property type="molecule type" value="Genomic_DNA"/>
</dbReference>
<dbReference type="PROSITE" id="PS51257">
    <property type="entry name" value="PROKAR_LIPOPROTEIN"/>
    <property type="match status" value="1"/>
</dbReference>
<dbReference type="Pfam" id="PF04187">
    <property type="entry name" value="Cofac_haem_bdg"/>
    <property type="match status" value="1"/>
</dbReference>
<evidence type="ECO:0000313" key="3">
    <source>
        <dbReference type="EMBL" id="SDJ44517.1"/>
    </source>
</evidence>
<proteinExistence type="predicted"/>
<feature type="domain" description="Haem-binding uptake Tiki superfamily ChaN" evidence="2">
    <location>
        <begin position="56"/>
        <end position="249"/>
    </location>
</feature>
<dbReference type="AlphaFoldDB" id="A0A1G8TSX3"/>
<protein>
    <submittedName>
        <fullName evidence="3">Uncharacterized iron-regulated protein</fullName>
    </submittedName>
</protein>
<keyword evidence="1" id="KW-0732">Signal</keyword>
<evidence type="ECO:0000256" key="1">
    <source>
        <dbReference type="SAM" id="SignalP"/>
    </source>
</evidence>
<evidence type="ECO:0000259" key="2">
    <source>
        <dbReference type="Pfam" id="PF04187"/>
    </source>
</evidence>
<accession>A0A1G8TSX3</accession>
<dbReference type="InterPro" id="IPR007314">
    <property type="entry name" value="Cofac_haem-bd_dom"/>
</dbReference>
<gene>
    <name evidence="3" type="ORF">SAMN05216605_13022</name>
</gene>
<reference evidence="4" key="1">
    <citation type="submission" date="2016-10" db="EMBL/GenBank/DDBJ databases">
        <authorList>
            <person name="Varghese N."/>
            <person name="Submissions S."/>
        </authorList>
    </citation>
    <scope>NUCLEOTIDE SEQUENCE [LARGE SCALE GENOMIC DNA]</scope>
    <source>
        <strain evidence="4">ATCC 700689</strain>
    </source>
</reference>
<dbReference type="Gene3D" id="3.40.50.11550">
    <property type="match status" value="1"/>
</dbReference>
<keyword evidence="4" id="KW-1185">Reference proteome</keyword>
<name>A0A1G8TSX3_9PSED</name>
<dbReference type="Gene3D" id="1.10.8.760">
    <property type="entry name" value="Haem-binding uptake, Tiki superfamily, ChaN, domain 2"/>
    <property type="match status" value="1"/>
</dbReference>
<organism evidence="3 4">
    <name type="scientific">Pseudomonas abietaniphila</name>
    <dbReference type="NCBI Taxonomy" id="89065"/>
    <lineage>
        <taxon>Bacteria</taxon>
        <taxon>Pseudomonadati</taxon>
        <taxon>Pseudomonadota</taxon>
        <taxon>Gammaproteobacteria</taxon>
        <taxon>Pseudomonadales</taxon>
        <taxon>Pseudomonadaceae</taxon>
        <taxon>Pseudomonas</taxon>
    </lineage>
</organism>
<evidence type="ECO:0000313" key="4">
    <source>
        <dbReference type="Proteomes" id="UP000182894"/>
    </source>
</evidence>
<sequence length="298" mass="33127">MRRYLLFLMLSLASACQSPPTLPPLPSWQSPEGREHRDLGMIRDLGTGQALNPQQLIARLAGAPRVLVGEQHDNPDHHALQLWLLQALSDQRPQGSLLLEMLTPDQQGRVDQVQRGLQSGRYPADLPVALAWQNGWDWALYGPIMRFALAQPYPVLSANLSKEEIGAIYHQRPVLSGTQSTRETVRAQLLAQVRESHCGMLPEDALPAMLAVQQQRDRRMAHRVMEAPAPALLFAGSYHVRKDLGIPLHMADLSSPERPVVLLLAQVGNEVEPGSADYVWYTAALPDQDYCAQMRPPS</sequence>